<feature type="domain" description="MmgE/PrpD N-terminal" evidence="2">
    <location>
        <begin position="7"/>
        <end position="250"/>
    </location>
</feature>
<protein>
    <submittedName>
        <fullName evidence="4">MmgE/PrpD family protein</fullName>
    </submittedName>
</protein>
<dbReference type="InterPro" id="IPR005656">
    <property type="entry name" value="MmgE_PrpD"/>
</dbReference>
<dbReference type="PANTHER" id="PTHR16943:SF8">
    <property type="entry name" value="2-METHYLCITRATE DEHYDRATASE"/>
    <property type="match status" value="1"/>
</dbReference>
<dbReference type="InterPro" id="IPR036148">
    <property type="entry name" value="MmgE/PrpD_sf"/>
</dbReference>
<accession>A0A5N3PGK5</accession>
<organism evidence="4 5">
    <name type="scientific">Microvirga brassicacearum</name>
    <dbReference type="NCBI Taxonomy" id="2580413"/>
    <lineage>
        <taxon>Bacteria</taxon>
        <taxon>Pseudomonadati</taxon>
        <taxon>Pseudomonadota</taxon>
        <taxon>Alphaproteobacteria</taxon>
        <taxon>Hyphomicrobiales</taxon>
        <taxon>Methylobacteriaceae</taxon>
        <taxon>Microvirga</taxon>
    </lineage>
</organism>
<dbReference type="Pfam" id="PF19305">
    <property type="entry name" value="MmgE_PrpD_C"/>
    <property type="match status" value="1"/>
</dbReference>
<dbReference type="PANTHER" id="PTHR16943">
    <property type="entry name" value="2-METHYLCITRATE DEHYDRATASE-RELATED"/>
    <property type="match status" value="1"/>
</dbReference>
<dbReference type="InterPro" id="IPR045336">
    <property type="entry name" value="MmgE_PrpD_N"/>
</dbReference>
<dbReference type="GO" id="GO:0016829">
    <property type="term" value="F:lyase activity"/>
    <property type="evidence" value="ECO:0007669"/>
    <property type="project" value="InterPro"/>
</dbReference>
<evidence type="ECO:0000313" key="4">
    <source>
        <dbReference type="EMBL" id="KAB0268872.1"/>
    </source>
</evidence>
<name>A0A5N3PGK5_9HYPH</name>
<dbReference type="Gene3D" id="3.30.1330.120">
    <property type="entry name" value="2-methylcitrate dehydratase PrpD"/>
    <property type="match status" value="1"/>
</dbReference>
<evidence type="ECO:0000313" key="5">
    <source>
        <dbReference type="Proteomes" id="UP000325684"/>
    </source>
</evidence>
<proteinExistence type="inferred from homology"/>
<reference evidence="4 5" key="1">
    <citation type="journal article" date="2019" name="Microorganisms">
        <title>Genome Insights into the Novel Species Microvirga brassicacearum, a Rapeseed Endophyte with Biotechnological Potential.</title>
        <authorList>
            <person name="Jimenez-Gomez A."/>
            <person name="Saati-Santamaria Z."/>
            <person name="Igual J.M."/>
            <person name="Rivas R."/>
            <person name="Mateos P.F."/>
            <person name="Garcia-Fraile P."/>
        </authorList>
    </citation>
    <scope>NUCLEOTIDE SEQUENCE [LARGE SCALE GENOMIC DNA]</scope>
    <source>
        <strain evidence="4 5">CDVBN77</strain>
    </source>
</reference>
<dbReference type="Proteomes" id="UP000325684">
    <property type="component" value="Unassembled WGS sequence"/>
</dbReference>
<keyword evidence="5" id="KW-1185">Reference proteome</keyword>
<evidence type="ECO:0000259" key="2">
    <source>
        <dbReference type="Pfam" id="PF03972"/>
    </source>
</evidence>
<gene>
    <name evidence="4" type="ORF">FEZ63_01785</name>
</gene>
<dbReference type="Gene3D" id="1.10.4100.10">
    <property type="entry name" value="2-methylcitrate dehydratase PrpD"/>
    <property type="match status" value="1"/>
</dbReference>
<feature type="domain" description="MmgE/PrpD C-terminal" evidence="3">
    <location>
        <begin position="276"/>
        <end position="439"/>
    </location>
</feature>
<dbReference type="AlphaFoldDB" id="A0A5N3PGK5"/>
<sequence>MNLTNAFAQELQTFAARPLDASSRDAAIALFVDGLAVSALGARDPGPGLIADLAIESGAGPQATLIGHGTKSSVAEAARVNGAAMHALDFEPMWNPANHALSTTLPAVLALAEREANDVHSATTLSLGSRILSALATGIEAQARLRLSSGQFEPADLVFHPPGAVGPIGSAVACAVFLGLDGDHLTHAIGIAASRAGGILANVGSMTKALHCGQAASSGLEAALLAAKGFTADGDALAGPRGFGAAFFRDGFAPEELTKARSAPHITEPGPAFKLYPSQYGTHFVICAAREAHAKLPAGASIRNVRIICPLMPYVDRPTPVSGLAGKFSFQYTAAVALLDGDVTDRSFTDERRFAPDLVTLLKCIEVVPDPSREGRFDRMHVDLMIECSDGTIVETRCDGPPGIWGRPAGADLLRHKAHGCLAAAFGNTDAERILPLAQDIEGLNNQQFVTLMGLMGGRTDQPASASSAGQNPT</sequence>
<dbReference type="OrthoDB" id="9795089at2"/>
<dbReference type="RefSeq" id="WP_150941929.1">
    <property type="nucleotide sequence ID" value="NZ_VCMV01000003.1"/>
</dbReference>
<dbReference type="InterPro" id="IPR042188">
    <property type="entry name" value="MmgE/PrpD_sf_2"/>
</dbReference>
<evidence type="ECO:0000256" key="1">
    <source>
        <dbReference type="ARBA" id="ARBA00006174"/>
    </source>
</evidence>
<comment type="similarity">
    <text evidence="1">Belongs to the PrpD family.</text>
</comment>
<dbReference type="Pfam" id="PF03972">
    <property type="entry name" value="MmgE_PrpD_N"/>
    <property type="match status" value="1"/>
</dbReference>
<comment type="caution">
    <text evidence="4">The sequence shown here is derived from an EMBL/GenBank/DDBJ whole genome shotgun (WGS) entry which is preliminary data.</text>
</comment>
<dbReference type="SUPFAM" id="SSF103378">
    <property type="entry name" value="2-methylcitrate dehydratase PrpD"/>
    <property type="match status" value="1"/>
</dbReference>
<dbReference type="InterPro" id="IPR042183">
    <property type="entry name" value="MmgE/PrpD_sf_1"/>
</dbReference>
<dbReference type="InterPro" id="IPR045337">
    <property type="entry name" value="MmgE_PrpD_C"/>
</dbReference>
<dbReference type="EMBL" id="VCMV01000003">
    <property type="protein sequence ID" value="KAB0268872.1"/>
    <property type="molecule type" value="Genomic_DNA"/>
</dbReference>
<evidence type="ECO:0000259" key="3">
    <source>
        <dbReference type="Pfam" id="PF19305"/>
    </source>
</evidence>